<gene>
    <name evidence="1" type="ORF">ALP40_200052</name>
</gene>
<comment type="caution">
    <text evidence="1">The sequence shown here is derived from an EMBL/GenBank/DDBJ whole genome shotgun (WGS) entry which is preliminary data.</text>
</comment>
<sequence length="283" mass="32835">MRLILCLTLFLLSGCEDEMNKRTPVKLWIGNTIESVKQELGAELSSECDADLCWYRYRKPTRSGDFLTLILGGKKAFDIQDVFAFSVPVYKQDAHNIELINLSPVGPPEDSKHSDAESEFYTLLAKLQASGWKRYIRLGEPRVPGTEINKFNTINEVLGKPVLTGPWTDPTTRLSTEMWRSMPLTNDWFLYRDNEYLTLSVQRENSDSEPLERGTYLFTLTFKSEKRFFSEYFDYADRERLAELLPNMLKKLASQREVAEERLIQSGISIDQRYQNPEIKLLY</sequence>
<protein>
    <recommendedName>
        <fullName evidence="3">Lipoprotein</fullName>
    </recommendedName>
</protein>
<name>A0A3M5P240_PSEVI</name>
<dbReference type="Proteomes" id="UP000273854">
    <property type="component" value="Unassembled WGS sequence"/>
</dbReference>
<evidence type="ECO:0008006" key="3">
    <source>
        <dbReference type="Google" id="ProtNLM"/>
    </source>
</evidence>
<evidence type="ECO:0000313" key="2">
    <source>
        <dbReference type="Proteomes" id="UP000273854"/>
    </source>
</evidence>
<dbReference type="AlphaFoldDB" id="A0A3M5P240"/>
<dbReference type="EMBL" id="RBTP01000063">
    <property type="protein sequence ID" value="RMT78770.1"/>
    <property type="molecule type" value="Genomic_DNA"/>
</dbReference>
<reference evidence="1 2" key="1">
    <citation type="submission" date="2018-08" db="EMBL/GenBank/DDBJ databases">
        <title>Recombination of ecologically and evolutionarily significant loci maintains genetic cohesion in the Pseudomonas syringae species complex.</title>
        <authorList>
            <person name="Dillon M."/>
            <person name="Thakur S."/>
            <person name="Almeida R.N.D."/>
            <person name="Weir B.S."/>
            <person name="Guttman D.S."/>
        </authorList>
    </citation>
    <scope>NUCLEOTIDE SEQUENCE [LARGE SCALE GENOMIC DNA]</scope>
    <source>
        <strain evidence="1 2">ICMP 19473</strain>
    </source>
</reference>
<evidence type="ECO:0000313" key="1">
    <source>
        <dbReference type="EMBL" id="RMT78770.1"/>
    </source>
</evidence>
<dbReference type="RefSeq" id="WP_259640732.1">
    <property type="nucleotide sequence ID" value="NZ_RBTP01000063.1"/>
</dbReference>
<dbReference type="PROSITE" id="PS51257">
    <property type="entry name" value="PROKAR_LIPOPROTEIN"/>
    <property type="match status" value="1"/>
</dbReference>
<accession>A0A3M5P240</accession>
<organism evidence="1 2">
    <name type="scientific">Pseudomonas viridiflava</name>
    <name type="common">Phytomonas viridiflava</name>
    <dbReference type="NCBI Taxonomy" id="33069"/>
    <lineage>
        <taxon>Bacteria</taxon>
        <taxon>Pseudomonadati</taxon>
        <taxon>Pseudomonadota</taxon>
        <taxon>Gammaproteobacteria</taxon>
        <taxon>Pseudomonadales</taxon>
        <taxon>Pseudomonadaceae</taxon>
        <taxon>Pseudomonas</taxon>
    </lineage>
</organism>
<proteinExistence type="predicted"/>